<feature type="domain" description="DUF202" evidence="6">
    <location>
        <begin position="5"/>
        <end position="62"/>
    </location>
</feature>
<dbReference type="AlphaFoldDB" id="A0A9W6KQF1"/>
<dbReference type="InterPro" id="IPR003807">
    <property type="entry name" value="DUF202"/>
</dbReference>
<evidence type="ECO:0000259" key="6">
    <source>
        <dbReference type="Pfam" id="PF02656"/>
    </source>
</evidence>
<keyword evidence="4 5" id="KW-0472">Membrane</keyword>
<feature type="transmembrane region" description="Helical" evidence="5">
    <location>
        <begin position="38"/>
        <end position="57"/>
    </location>
</feature>
<evidence type="ECO:0000256" key="1">
    <source>
        <dbReference type="ARBA" id="ARBA00004127"/>
    </source>
</evidence>
<gene>
    <name evidence="7" type="ORF">GCM10017581_079600</name>
</gene>
<comment type="subcellular location">
    <subcellularLocation>
        <location evidence="1">Endomembrane system</location>
        <topology evidence="1">Multi-pass membrane protein</topology>
    </subcellularLocation>
</comment>
<reference evidence="7" key="1">
    <citation type="journal article" date="2014" name="Int. J. Syst. Evol. Microbiol.">
        <title>Complete genome sequence of Corynebacterium casei LMG S-19264T (=DSM 44701T), isolated from a smear-ripened cheese.</title>
        <authorList>
            <consortium name="US DOE Joint Genome Institute (JGI-PGF)"/>
            <person name="Walter F."/>
            <person name="Albersmeier A."/>
            <person name="Kalinowski J."/>
            <person name="Ruckert C."/>
        </authorList>
    </citation>
    <scope>NUCLEOTIDE SEQUENCE</scope>
    <source>
        <strain evidence="7">VKM Ac-1321</strain>
    </source>
</reference>
<keyword evidence="8" id="KW-1185">Reference proteome</keyword>
<dbReference type="EMBL" id="BSFP01000069">
    <property type="protein sequence ID" value="GLL06212.1"/>
    <property type="molecule type" value="Genomic_DNA"/>
</dbReference>
<accession>A0A9W6KQF1</accession>
<evidence type="ECO:0000256" key="2">
    <source>
        <dbReference type="ARBA" id="ARBA00022692"/>
    </source>
</evidence>
<evidence type="ECO:0000313" key="7">
    <source>
        <dbReference type="EMBL" id="GLL06212.1"/>
    </source>
</evidence>
<reference evidence="7" key="2">
    <citation type="submission" date="2023-01" db="EMBL/GenBank/DDBJ databases">
        <authorList>
            <person name="Sun Q."/>
            <person name="Evtushenko L."/>
        </authorList>
    </citation>
    <scope>NUCLEOTIDE SEQUENCE</scope>
    <source>
        <strain evidence="7">VKM Ac-1321</strain>
    </source>
</reference>
<organism evidence="7 8">
    <name type="scientific">Dactylosporangium matsuzakiense</name>
    <dbReference type="NCBI Taxonomy" id="53360"/>
    <lineage>
        <taxon>Bacteria</taxon>
        <taxon>Bacillati</taxon>
        <taxon>Actinomycetota</taxon>
        <taxon>Actinomycetes</taxon>
        <taxon>Micromonosporales</taxon>
        <taxon>Micromonosporaceae</taxon>
        <taxon>Dactylosporangium</taxon>
    </lineage>
</organism>
<evidence type="ECO:0000256" key="4">
    <source>
        <dbReference type="ARBA" id="ARBA00023136"/>
    </source>
</evidence>
<sequence length="93" mass="10002">MKETQTERTQLSWRRTLISMTVVALLVARLSAVHLESMAAGLVIAATGLVWAGAVALSRHRTSRMTTPVGRELPALVGLILLYCAMGTLLLVS</sequence>
<evidence type="ECO:0000256" key="3">
    <source>
        <dbReference type="ARBA" id="ARBA00022989"/>
    </source>
</evidence>
<evidence type="ECO:0000313" key="8">
    <source>
        <dbReference type="Proteomes" id="UP001143480"/>
    </source>
</evidence>
<feature type="transmembrane region" description="Helical" evidence="5">
    <location>
        <begin position="73"/>
        <end position="92"/>
    </location>
</feature>
<feature type="transmembrane region" description="Helical" evidence="5">
    <location>
        <begin position="12"/>
        <end position="32"/>
    </location>
</feature>
<proteinExistence type="predicted"/>
<evidence type="ECO:0000256" key="5">
    <source>
        <dbReference type="SAM" id="Phobius"/>
    </source>
</evidence>
<name>A0A9W6KQF1_9ACTN</name>
<keyword evidence="2 5" id="KW-0812">Transmembrane</keyword>
<comment type="caution">
    <text evidence="7">The sequence shown here is derived from an EMBL/GenBank/DDBJ whole genome shotgun (WGS) entry which is preliminary data.</text>
</comment>
<keyword evidence="3 5" id="KW-1133">Transmembrane helix</keyword>
<protein>
    <recommendedName>
        <fullName evidence="6">DUF202 domain-containing protein</fullName>
    </recommendedName>
</protein>
<dbReference type="RefSeq" id="WP_261963162.1">
    <property type="nucleotide sequence ID" value="NZ_BAAAXA010000003.1"/>
</dbReference>
<dbReference type="GO" id="GO:0012505">
    <property type="term" value="C:endomembrane system"/>
    <property type="evidence" value="ECO:0007669"/>
    <property type="project" value="UniProtKB-SubCell"/>
</dbReference>
<dbReference type="Proteomes" id="UP001143480">
    <property type="component" value="Unassembled WGS sequence"/>
</dbReference>
<dbReference type="Pfam" id="PF02656">
    <property type="entry name" value="DUF202"/>
    <property type="match status" value="1"/>
</dbReference>